<evidence type="ECO:0000256" key="6">
    <source>
        <dbReference type="ARBA" id="ARBA00022833"/>
    </source>
</evidence>
<name>A0A3E2BPS6_9BACT</name>
<dbReference type="Proteomes" id="UP000257323">
    <property type="component" value="Unassembled WGS sequence"/>
</dbReference>
<dbReference type="PANTHER" id="PTHR43808:SF32">
    <property type="entry name" value="ARGE_DAPE-RELATED DEACYLASE"/>
    <property type="match status" value="1"/>
</dbReference>
<comment type="cofactor">
    <cofactor evidence="1">
        <name>Co(2+)</name>
        <dbReference type="ChEBI" id="CHEBI:48828"/>
    </cofactor>
</comment>
<dbReference type="Pfam" id="PF07687">
    <property type="entry name" value="M20_dimer"/>
    <property type="match status" value="1"/>
</dbReference>
<dbReference type="SUPFAM" id="SSF55031">
    <property type="entry name" value="Bacterial exopeptidase dimerisation domain"/>
    <property type="match status" value="1"/>
</dbReference>
<dbReference type="NCBIfam" id="TIGR01910">
    <property type="entry name" value="DapE-ArgE"/>
    <property type="match status" value="1"/>
</dbReference>
<keyword evidence="7" id="KW-0170">Cobalt</keyword>
<dbReference type="InterPro" id="IPR050072">
    <property type="entry name" value="Peptidase_M20A"/>
</dbReference>
<dbReference type="InterPro" id="IPR002933">
    <property type="entry name" value="Peptidase_M20"/>
</dbReference>
<proteinExistence type="inferred from homology"/>
<dbReference type="GO" id="GO:0046872">
    <property type="term" value="F:metal ion binding"/>
    <property type="evidence" value="ECO:0007669"/>
    <property type="project" value="UniProtKB-KW"/>
</dbReference>
<evidence type="ECO:0000313" key="9">
    <source>
        <dbReference type="EMBL" id="RFT16647.1"/>
    </source>
</evidence>
<dbReference type="NCBIfam" id="NF010589">
    <property type="entry name" value="PRK13983.1"/>
    <property type="match status" value="1"/>
</dbReference>
<keyword evidence="5" id="KW-0378">Hydrolase</keyword>
<dbReference type="Gene3D" id="3.30.70.360">
    <property type="match status" value="1"/>
</dbReference>
<feature type="domain" description="Peptidase M20 dimerisation" evidence="8">
    <location>
        <begin position="204"/>
        <end position="308"/>
    </location>
</feature>
<dbReference type="Gene3D" id="3.40.630.10">
    <property type="entry name" value="Zn peptidases"/>
    <property type="match status" value="2"/>
</dbReference>
<dbReference type="GO" id="GO:0016787">
    <property type="term" value="F:hydrolase activity"/>
    <property type="evidence" value="ECO:0007669"/>
    <property type="project" value="UniProtKB-KW"/>
</dbReference>
<accession>A0A3E2BPS6</accession>
<gene>
    <name evidence="9" type="ORF">OP8BY_1260</name>
</gene>
<comment type="cofactor">
    <cofactor evidence="2">
        <name>Zn(2+)</name>
        <dbReference type="ChEBI" id="CHEBI:29105"/>
    </cofactor>
</comment>
<evidence type="ECO:0000256" key="3">
    <source>
        <dbReference type="ARBA" id="ARBA00006247"/>
    </source>
</evidence>
<dbReference type="Pfam" id="PF01546">
    <property type="entry name" value="Peptidase_M20"/>
    <property type="match status" value="1"/>
</dbReference>
<evidence type="ECO:0000256" key="4">
    <source>
        <dbReference type="ARBA" id="ARBA00022723"/>
    </source>
</evidence>
<dbReference type="InterPro" id="IPR036264">
    <property type="entry name" value="Bact_exopeptidase_dim_dom"/>
</dbReference>
<evidence type="ECO:0000256" key="2">
    <source>
        <dbReference type="ARBA" id="ARBA00001947"/>
    </source>
</evidence>
<evidence type="ECO:0000256" key="7">
    <source>
        <dbReference type="ARBA" id="ARBA00023285"/>
    </source>
</evidence>
<sequence>MPDTKVFNRLARRLESFRDQMVELQMKLCAIPAIAPASGGEGEARKAEFLEAYLRQHGITDLRLIKAPDVEAPAGYRPNLLAIYRGRNSSRTIWVMSHLDVVPPGELSQWRGDPFKAWVEKGRIYGRGVEDNQQDMVASIFAVRALVAEKLKPSYDIGLVLVADEETGSKKGIEYVLNNTEVFRKDDLIIVPDAGNSQGTMIEVAEKSILWLKVRTLGRQAHGSTPEKGINSFKAASFLITELQKLYQIFDKKERLFNPPISTFEPTKKEANVPNINTIPGEDVFYMDCRILPLYKVEDVLKTAGKIAAGIEKKFKVKIEIEIVQKAPAAPPTSPKAPVVQALKKAVRDVYHKEARAMGIGGGTVAALFRRAGFPAACWSKLDETAHMPNEYCIIDNMVGDAKVFAHVFVQE</sequence>
<comment type="caution">
    <text evidence="9">The sequence shown here is derived from an EMBL/GenBank/DDBJ whole genome shotgun (WGS) entry which is preliminary data.</text>
</comment>
<evidence type="ECO:0000256" key="5">
    <source>
        <dbReference type="ARBA" id="ARBA00022801"/>
    </source>
</evidence>
<dbReference type="SUPFAM" id="SSF53187">
    <property type="entry name" value="Zn-dependent exopeptidases"/>
    <property type="match status" value="1"/>
</dbReference>
<reference evidence="9 10" key="1">
    <citation type="submission" date="2018-08" db="EMBL/GenBank/DDBJ databases">
        <title>Genome analysis of the thermophilic bacterium of the candidate phylum Aminicenantes from deep subsurface aquifer revealed its physiology and ecological role.</title>
        <authorList>
            <person name="Kadnikov V.V."/>
            <person name="Mardanov A.V."/>
            <person name="Beletsky A.V."/>
            <person name="Karnachuk O.V."/>
            <person name="Ravin N.V."/>
        </authorList>
    </citation>
    <scope>NUCLEOTIDE SEQUENCE [LARGE SCALE GENOMIC DNA]</scope>
    <source>
        <strain evidence="9">BY38</strain>
    </source>
</reference>
<dbReference type="InterPro" id="IPR010182">
    <property type="entry name" value="ArgE/DapE"/>
</dbReference>
<evidence type="ECO:0000313" key="10">
    <source>
        <dbReference type="Proteomes" id="UP000257323"/>
    </source>
</evidence>
<evidence type="ECO:0000256" key="1">
    <source>
        <dbReference type="ARBA" id="ARBA00001941"/>
    </source>
</evidence>
<protein>
    <submittedName>
        <fullName evidence="9">N-succinyl-L,L-diaminopimelate desuccinylase</fullName>
    </submittedName>
</protein>
<keyword evidence="4" id="KW-0479">Metal-binding</keyword>
<dbReference type="EMBL" id="QUAH01000002">
    <property type="protein sequence ID" value="RFT16647.1"/>
    <property type="molecule type" value="Genomic_DNA"/>
</dbReference>
<dbReference type="AlphaFoldDB" id="A0A3E2BPS6"/>
<evidence type="ECO:0000259" key="8">
    <source>
        <dbReference type="Pfam" id="PF07687"/>
    </source>
</evidence>
<dbReference type="PANTHER" id="PTHR43808">
    <property type="entry name" value="ACETYLORNITHINE DEACETYLASE"/>
    <property type="match status" value="1"/>
</dbReference>
<organism evidence="9 10">
    <name type="scientific">Candidatus Saccharicenans subterraneus</name>
    <dbReference type="NCBI Taxonomy" id="2508984"/>
    <lineage>
        <taxon>Bacteria</taxon>
        <taxon>Candidatus Aminicenantota</taxon>
        <taxon>Candidatus Aminicenantia</taxon>
        <taxon>Candidatus Aminicenantales</taxon>
        <taxon>Candidatus Saccharicenantaceae</taxon>
        <taxon>Candidatus Saccharicenans</taxon>
    </lineage>
</organism>
<comment type="similarity">
    <text evidence="3">Belongs to the peptidase M20A family.</text>
</comment>
<keyword evidence="6" id="KW-0862">Zinc</keyword>
<dbReference type="InterPro" id="IPR011650">
    <property type="entry name" value="Peptidase_M20_dimer"/>
</dbReference>